<keyword evidence="2" id="KW-0813">Transport</keyword>
<evidence type="ECO:0000313" key="9">
    <source>
        <dbReference type="Proteomes" id="UP000051264"/>
    </source>
</evidence>
<dbReference type="EMBL" id="AZEX01000018">
    <property type="protein sequence ID" value="KRL61460.1"/>
    <property type="molecule type" value="Genomic_DNA"/>
</dbReference>
<feature type="transmembrane region" description="Helical" evidence="6">
    <location>
        <begin position="332"/>
        <end position="351"/>
    </location>
</feature>
<dbReference type="InterPro" id="IPR036259">
    <property type="entry name" value="MFS_trans_sf"/>
</dbReference>
<dbReference type="PROSITE" id="PS50850">
    <property type="entry name" value="MFS"/>
    <property type="match status" value="1"/>
</dbReference>
<accession>A0A0R1S1K4</accession>
<dbReference type="CDD" id="cd17489">
    <property type="entry name" value="MFS_YfcJ_like"/>
    <property type="match status" value="1"/>
</dbReference>
<reference evidence="8 9" key="1">
    <citation type="journal article" date="2015" name="Genome Announc.">
        <title>Expanding the biotechnology potential of lactobacilli through comparative genomics of 213 strains and associated genera.</title>
        <authorList>
            <person name="Sun Z."/>
            <person name="Harris H.M."/>
            <person name="McCann A."/>
            <person name="Guo C."/>
            <person name="Argimon S."/>
            <person name="Zhang W."/>
            <person name="Yang X."/>
            <person name="Jeffery I.B."/>
            <person name="Cooney J.C."/>
            <person name="Kagawa T.F."/>
            <person name="Liu W."/>
            <person name="Song Y."/>
            <person name="Salvetti E."/>
            <person name="Wrobel A."/>
            <person name="Rasinkangas P."/>
            <person name="Parkhill J."/>
            <person name="Rea M.C."/>
            <person name="O'Sullivan O."/>
            <person name="Ritari J."/>
            <person name="Douillard F.P."/>
            <person name="Paul Ross R."/>
            <person name="Yang R."/>
            <person name="Briner A.E."/>
            <person name="Felis G.E."/>
            <person name="de Vos W.M."/>
            <person name="Barrangou R."/>
            <person name="Klaenhammer T.R."/>
            <person name="Caufield P.W."/>
            <person name="Cui Y."/>
            <person name="Zhang H."/>
            <person name="O'Toole P.W."/>
        </authorList>
    </citation>
    <scope>NUCLEOTIDE SEQUENCE [LARGE SCALE GENOMIC DNA]</scope>
    <source>
        <strain evidence="8 9">DSM 14340</strain>
    </source>
</reference>
<dbReference type="InterPro" id="IPR020846">
    <property type="entry name" value="MFS_dom"/>
</dbReference>
<dbReference type="STRING" id="1423747.FC69_GL000677"/>
<evidence type="ECO:0000256" key="6">
    <source>
        <dbReference type="SAM" id="Phobius"/>
    </source>
</evidence>
<name>A0A0R1S1K4_9LACO</name>
<dbReference type="GO" id="GO:0022857">
    <property type="term" value="F:transmembrane transporter activity"/>
    <property type="evidence" value="ECO:0007669"/>
    <property type="project" value="InterPro"/>
</dbReference>
<feature type="transmembrane region" description="Helical" evidence="6">
    <location>
        <begin position="269"/>
        <end position="290"/>
    </location>
</feature>
<evidence type="ECO:0000256" key="4">
    <source>
        <dbReference type="ARBA" id="ARBA00022989"/>
    </source>
</evidence>
<feature type="transmembrane region" description="Helical" evidence="6">
    <location>
        <begin position="363"/>
        <end position="381"/>
    </location>
</feature>
<dbReference type="RefSeq" id="WP_025082519.1">
    <property type="nucleotide sequence ID" value="NZ_AZEX01000018.1"/>
</dbReference>
<dbReference type="PATRIC" id="fig|1423747.3.peg.692"/>
<dbReference type="GO" id="GO:0005886">
    <property type="term" value="C:plasma membrane"/>
    <property type="evidence" value="ECO:0007669"/>
    <property type="project" value="UniProtKB-SubCell"/>
</dbReference>
<organism evidence="8 9">
    <name type="scientific">Latilactobacillus fuchuensis DSM 14340 = JCM 11249</name>
    <dbReference type="NCBI Taxonomy" id="1423747"/>
    <lineage>
        <taxon>Bacteria</taxon>
        <taxon>Bacillati</taxon>
        <taxon>Bacillota</taxon>
        <taxon>Bacilli</taxon>
        <taxon>Lactobacillales</taxon>
        <taxon>Lactobacillaceae</taxon>
        <taxon>Latilactobacillus</taxon>
    </lineage>
</organism>
<evidence type="ECO:0000256" key="1">
    <source>
        <dbReference type="ARBA" id="ARBA00004651"/>
    </source>
</evidence>
<feature type="domain" description="Major facilitator superfamily (MFS) profile" evidence="7">
    <location>
        <begin position="11"/>
        <end position="385"/>
    </location>
</feature>
<feature type="transmembrane region" description="Helical" evidence="6">
    <location>
        <begin position="213"/>
        <end position="234"/>
    </location>
</feature>
<dbReference type="InterPro" id="IPR011701">
    <property type="entry name" value="MFS"/>
</dbReference>
<keyword evidence="3 6" id="KW-0812">Transmembrane</keyword>
<feature type="transmembrane region" description="Helical" evidence="6">
    <location>
        <begin position="12"/>
        <end position="33"/>
    </location>
</feature>
<evidence type="ECO:0000259" key="7">
    <source>
        <dbReference type="PROSITE" id="PS50850"/>
    </source>
</evidence>
<evidence type="ECO:0000313" key="8">
    <source>
        <dbReference type="EMBL" id="KRL61460.1"/>
    </source>
</evidence>
<feature type="transmembrane region" description="Helical" evidence="6">
    <location>
        <begin position="77"/>
        <end position="104"/>
    </location>
</feature>
<dbReference type="Pfam" id="PF07690">
    <property type="entry name" value="MFS_1"/>
    <property type="match status" value="1"/>
</dbReference>
<dbReference type="Gene3D" id="1.20.1250.20">
    <property type="entry name" value="MFS general substrate transporter like domains"/>
    <property type="match status" value="2"/>
</dbReference>
<dbReference type="PANTHER" id="PTHR23531">
    <property type="entry name" value="QUINOLENE RESISTANCE PROTEIN NORA"/>
    <property type="match status" value="1"/>
</dbReference>
<evidence type="ECO:0000256" key="5">
    <source>
        <dbReference type="ARBA" id="ARBA00023136"/>
    </source>
</evidence>
<comment type="subcellular location">
    <subcellularLocation>
        <location evidence="1">Cell membrane</location>
        <topology evidence="1">Multi-pass membrane protein</topology>
    </subcellularLocation>
</comment>
<comment type="caution">
    <text evidence="8">The sequence shown here is derived from an EMBL/GenBank/DDBJ whole genome shotgun (WGS) entry which is preliminary data.</text>
</comment>
<dbReference type="InterPro" id="IPR052714">
    <property type="entry name" value="MFS_Exporter"/>
</dbReference>
<keyword evidence="4 6" id="KW-1133">Transmembrane helix</keyword>
<feature type="transmembrane region" description="Helical" evidence="6">
    <location>
        <begin position="45"/>
        <end position="65"/>
    </location>
</feature>
<gene>
    <name evidence="8" type="ORF">FC69_GL000677</name>
</gene>
<keyword evidence="5 6" id="KW-0472">Membrane</keyword>
<dbReference type="AlphaFoldDB" id="A0A0R1S1K4"/>
<protein>
    <recommendedName>
        <fullName evidence="7">Major facilitator superfamily (MFS) profile domain-containing protein</fullName>
    </recommendedName>
</protein>
<sequence length="390" mass="42284">MRKEKIFTRDFWLIASVNLLVMTTYYSLMVTTAKFTTDQFHTSTSIAGLVIGITVIGILIARFSSGYLTQHFTTKKLLMTGTILLVPAMILYHFTTSLAILMAVRLLHGLAIGLISTVTNTAVVLLFPVERRGEGISYFSLSTVLGTAVGPFLGLKLMQTVGFSTLFNVEIGFAIAALVIATLINAEKIRFKKVQHNEPLTLAHFIEIKAMPIALLMFVVGLGYAAIQAYLSFYAGQLDLATYASYFFLAYAFAALLSRPFTGRLLDAVGAKAVVVPTLLINAVGLAGVAWTHSGWGLLVSAFLIGLGFGNFQSVAQSIVAKKVPVKRLSQATATFFIFFDLSLGIGPFLLGLIEPAVGYSNLYLLTAIMVLACAIGYWLVSHFSKQETN</sequence>
<feature type="transmembrane region" description="Helical" evidence="6">
    <location>
        <begin position="136"/>
        <end position="155"/>
    </location>
</feature>
<feature type="transmembrane region" description="Helical" evidence="6">
    <location>
        <begin position="110"/>
        <end position="129"/>
    </location>
</feature>
<dbReference type="eggNOG" id="COG2814">
    <property type="taxonomic scope" value="Bacteria"/>
</dbReference>
<feature type="transmembrane region" description="Helical" evidence="6">
    <location>
        <begin position="296"/>
        <end position="320"/>
    </location>
</feature>
<dbReference type="SUPFAM" id="SSF103473">
    <property type="entry name" value="MFS general substrate transporter"/>
    <property type="match status" value="1"/>
</dbReference>
<evidence type="ECO:0000256" key="3">
    <source>
        <dbReference type="ARBA" id="ARBA00022692"/>
    </source>
</evidence>
<evidence type="ECO:0000256" key="2">
    <source>
        <dbReference type="ARBA" id="ARBA00022448"/>
    </source>
</evidence>
<feature type="transmembrane region" description="Helical" evidence="6">
    <location>
        <begin position="240"/>
        <end position="257"/>
    </location>
</feature>
<proteinExistence type="predicted"/>
<dbReference type="Proteomes" id="UP000051264">
    <property type="component" value="Unassembled WGS sequence"/>
</dbReference>
<dbReference type="PANTHER" id="PTHR23531:SF1">
    <property type="entry name" value="QUINOLENE RESISTANCE PROTEIN NORA"/>
    <property type="match status" value="1"/>
</dbReference>
<feature type="transmembrane region" description="Helical" evidence="6">
    <location>
        <begin position="161"/>
        <end position="184"/>
    </location>
</feature>
<dbReference type="OrthoDB" id="9814001at2"/>